<feature type="transmembrane region" description="Helical" evidence="5">
    <location>
        <begin position="679"/>
        <end position="699"/>
    </location>
</feature>
<evidence type="ECO:0000313" key="8">
    <source>
        <dbReference type="Proteomes" id="UP001597195"/>
    </source>
</evidence>
<dbReference type="NCBIfam" id="TIGR03062">
    <property type="entry name" value="pip_yhgE_Cterm"/>
    <property type="match status" value="1"/>
</dbReference>
<dbReference type="PANTHER" id="PTHR43077:SF5">
    <property type="entry name" value="PHAGE INFECTION PROTEIN"/>
    <property type="match status" value="1"/>
</dbReference>
<gene>
    <name evidence="7" type="ORF">ACFQ5T_03040</name>
</gene>
<dbReference type="InterPro" id="IPR017501">
    <property type="entry name" value="Phage_infect_YhgE_C"/>
</dbReference>
<reference evidence="8" key="1">
    <citation type="journal article" date="2019" name="Int. J. Syst. Evol. Microbiol.">
        <title>The Global Catalogue of Microorganisms (GCM) 10K type strain sequencing project: providing services to taxonomists for standard genome sequencing and annotation.</title>
        <authorList>
            <consortium name="The Broad Institute Genomics Platform"/>
            <consortium name="The Broad Institute Genome Sequencing Center for Infectious Disease"/>
            <person name="Wu L."/>
            <person name="Ma J."/>
        </authorList>
    </citation>
    <scope>NUCLEOTIDE SEQUENCE [LARGE SCALE GENOMIC DNA]</scope>
    <source>
        <strain evidence="8">CCM 8906</strain>
    </source>
</reference>
<feature type="domain" description="ABC-2 type transporter transmembrane" evidence="6">
    <location>
        <begin position="17"/>
        <end position="221"/>
    </location>
</feature>
<evidence type="ECO:0000256" key="4">
    <source>
        <dbReference type="ARBA" id="ARBA00023136"/>
    </source>
</evidence>
<keyword evidence="4 5" id="KW-0472">Membrane</keyword>
<protein>
    <submittedName>
        <fullName evidence="7">YhgE/Pip family protein</fullName>
    </submittedName>
</protein>
<dbReference type="InterPro" id="IPR023908">
    <property type="entry name" value="xxxLxxG_rpt"/>
</dbReference>
<feature type="transmembrane region" description="Helical" evidence="5">
    <location>
        <begin position="835"/>
        <end position="854"/>
    </location>
</feature>
<evidence type="ECO:0000256" key="2">
    <source>
        <dbReference type="ARBA" id="ARBA00022692"/>
    </source>
</evidence>
<dbReference type="EMBL" id="JBHTOM010000003">
    <property type="protein sequence ID" value="MFD1548657.1"/>
    <property type="molecule type" value="Genomic_DNA"/>
</dbReference>
<dbReference type="Gene3D" id="1.10.287.950">
    <property type="entry name" value="Methyl-accepting chemotaxis protein"/>
    <property type="match status" value="1"/>
</dbReference>
<dbReference type="NCBIfam" id="TIGR03057">
    <property type="entry name" value="xxxLxxG_by_4"/>
    <property type="match status" value="3"/>
</dbReference>
<dbReference type="Gene3D" id="3.40.1710.10">
    <property type="entry name" value="abc type-2 transporter like domain"/>
    <property type="match status" value="1"/>
</dbReference>
<evidence type="ECO:0000256" key="5">
    <source>
        <dbReference type="SAM" id="Phobius"/>
    </source>
</evidence>
<comment type="caution">
    <text evidence="7">The sequence shown here is derived from an EMBL/GenBank/DDBJ whole genome shotgun (WGS) entry which is preliminary data.</text>
</comment>
<accession>A0ABW4H1T2</accession>
<dbReference type="RefSeq" id="WP_125700283.1">
    <property type="nucleotide sequence ID" value="NZ_JBHTOM010000003.1"/>
</dbReference>
<comment type="subcellular location">
    <subcellularLocation>
        <location evidence="1">Membrane</location>
        <topology evidence="1">Multi-pass membrane protein</topology>
    </subcellularLocation>
</comment>
<keyword evidence="3 5" id="KW-1133">Transmembrane helix</keyword>
<keyword evidence="2 5" id="KW-0812">Transmembrane</keyword>
<dbReference type="InterPro" id="IPR051328">
    <property type="entry name" value="T7SS_ABC-Transporter"/>
</dbReference>
<evidence type="ECO:0000313" key="7">
    <source>
        <dbReference type="EMBL" id="MFD1548657.1"/>
    </source>
</evidence>
<evidence type="ECO:0000256" key="1">
    <source>
        <dbReference type="ARBA" id="ARBA00004141"/>
    </source>
</evidence>
<feature type="transmembrane region" description="Helical" evidence="5">
    <location>
        <begin position="746"/>
        <end position="770"/>
    </location>
</feature>
<organism evidence="7 8">
    <name type="scientific">Levilactobacillus fuyuanensis</name>
    <dbReference type="NCBI Taxonomy" id="2486022"/>
    <lineage>
        <taxon>Bacteria</taxon>
        <taxon>Bacillati</taxon>
        <taxon>Bacillota</taxon>
        <taxon>Bacilli</taxon>
        <taxon>Lactobacillales</taxon>
        <taxon>Lactobacillaceae</taxon>
        <taxon>Levilactobacillus</taxon>
    </lineage>
</organism>
<dbReference type="InterPro" id="IPR013525">
    <property type="entry name" value="ABC2_TM"/>
</dbReference>
<dbReference type="Proteomes" id="UP001597195">
    <property type="component" value="Unassembled WGS sequence"/>
</dbReference>
<evidence type="ECO:0000259" key="6">
    <source>
        <dbReference type="Pfam" id="PF12698"/>
    </source>
</evidence>
<proteinExistence type="predicted"/>
<keyword evidence="8" id="KW-1185">Reference proteome</keyword>
<feature type="transmembrane region" description="Helical" evidence="5">
    <location>
        <begin position="777"/>
        <end position="796"/>
    </location>
</feature>
<dbReference type="NCBIfam" id="TIGR03061">
    <property type="entry name" value="pip_yhgE_Nterm"/>
    <property type="match status" value="1"/>
</dbReference>
<name>A0ABW4H1T2_9LACO</name>
<dbReference type="Pfam" id="PF12698">
    <property type="entry name" value="ABC2_membrane_3"/>
    <property type="match status" value="1"/>
</dbReference>
<dbReference type="InterPro" id="IPR017500">
    <property type="entry name" value="Phage_infect_YhgE_N"/>
</dbReference>
<evidence type="ECO:0000256" key="3">
    <source>
        <dbReference type="ARBA" id="ARBA00022989"/>
    </source>
</evidence>
<feature type="transmembrane region" description="Helical" evidence="5">
    <location>
        <begin position="720"/>
        <end position="740"/>
    </location>
</feature>
<dbReference type="PANTHER" id="PTHR43077">
    <property type="entry name" value="TRANSPORT PERMEASE YVFS-RELATED"/>
    <property type="match status" value="1"/>
</dbReference>
<sequence>MIRAEWRYLIKHKLLLIVLAVIMLIPSIYAVTFLKSMWDPYGKLDDLPIAVVNQDRAVHYQGKTLAAGKNLTTTLKHATSMKFIPVSHEATAKRGLNNGTYYMVITIPKDFSYNATTLMQATPRQMILHDETSAGHSFIAAKLTATAAKTAAQAVSDTVTQSYAKTMFATIKQLGTGLTAAGKGSHQLASGGQQLTNADRKIATGLNTLAASTVKLTNGDTTITTKLNQYVGGMQQAQNGSQQLATGLDQLLSKSHTLTTGVQQLATGSRRVANGVNAYTQGTNQLTTAAGKLASGSQTVKTGTQQLSRHTDELATGSQQLTGNFVKLETGSAALTSGLKQLQAGLKSSQTQQDQLKQAVAQLATDQQSSNTVSEDATKLQTALDALTNDNSHQNTALQSKLAATADAQGLTATQKAAMLKAANDSSTADTDVNTAQSAAKQLSHDLAGLKSANSGTTSLNSSLTKAASAQSELATGLTTLTTNAATLTSGLQQANHALTQLNTGIGSLATATPTLTNGTTQLAEGASKLASGGQKLVAQTPRLTAGTAAFTSGLTSLNRQTPQLTTGVSQLASGADKLNTGLATLAANGSKLTTAMATATAGSSALHAGAAQLATGATQATTGATKVQSGNAKLATTLHQASRRAAVHPSQLTYKQFAQPTTTAHSDPDHAPDNGTGMAPYMMSVSLFVGALAFNLMFDMYTPRKYPRSGWSWWLGKSSIMTAFVLGEALFMTGLLAAIDGLNPIHPWATFMMLLITGGTFMSIVYWLNLVFGKPGAFFSMVLLVLQLGGSAGTYPLQLTNGFFRAIHPWLPMSYSVDGLRETLMIGNSAIPEMLVLCAIATAFSGMGILFYARRHGRINEMDIPEL</sequence>